<evidence type="ECO:0000313" key="1">
    <source>
        <dbReference type="EMBL" id="SUK83618.1"/>
    </source>
</evidence>
<keyword evidence="1" id="KW-0436">Ligase</keyword>
<accession>A0A380E1N4</accession>
<dbReference type="AlphaFoldDB" id="A0A380E1N4"/>
<organism evidence="1 2">
    <name type="scientific">Staphylococcus aureus</name>
    <dbReference type="NCBI Taxonomy" id="1280"/>
    <lineage>
        <taxon>Bacteria</taxon>
        <taxon>Bacillati</taxon>
        <taxon>Bacillota</taxon>
        <taxon>Bacilli</taxon>
        <taxon>Bacillales</taxon>
        <taxon>Staphylococcaceae</taxon>
        <taxon>Staphylococcus</taxon>
    </lineage>
</organism>
<proteinExistence type="predicted"/>
<dbReference type="GO" id="GO:0004641">
    <property type="term" value="F:phosphoribosylformylglycinamidine cyclo-ligase activity"/>
    <property type="evidence" value="ECO:0007669"/>
    <property type="project" value="UniProtKB-EC"/>
</dbReference>
<sequence length="37" mass="4080">MSKAYEQSGVNIHAGYEAVERMSSHVNVQCVKKLSVV</sequence>
<name>A0A380E1N4_STAAU</name>
<dbReference type="Proteomes" id="UP000254502">
    <property type="component" value="Unassembled WGS sequence"/>
</dbReference>
<protein>
    <submittedName>
        <fullName evidence="1">Phosphoribosylformylglycinamidine cyclo-ligase</fullName>
        <ecNumber evidence="1">6.3.3.1</ecNumber>
    </submittedName>
</protein>
<dbReference type="EMBL" id="UHAQ01000003">
    <property type="protein sequence ID" value="SUK83618.1"/>
    <property type="molecule type" value="Genomic_DNA"/>
</dbReference>
<evidence type="ECO:0000313" key="2">
    <source>
        <dbReference type="Proteomes" id="UP000254502"/>
    </source>
</evidence>
<dbReference type="EC" id="6.3.3.1" evidence="1"/>
<reference evidence="1 2" key="1">
    <citation type="submission" date="2018-06" db="EMBL/GenBank/DDBJ databases">
        <authorList>
            <consortium name="Pathogen Informatics"/>
            <person name="Doyle S."/>
        </authorList>
    </citation>
    <scope>NUCLEOTIDE SEQUENCE [LARGE SCALE GENOMIC DNA]</scope>
    <source>
        <strain evidence="1 2">NCTC5664</strain>
    </source>
</reference>
<gene>
    <name evidence="1" type="primary">purM_2</name>
    <name evidence="1" type="ORF">NCTC5664_02543</name>
</gene>